<comment type="caution">
    <text evidence="1">The sequence shown here is derived from an EMBL/GenBank/DDBJ whole genome shotgun (WGS) entry which is preliminary data.</text>
</comment>
<proteinExistence type="predicted"/>
<dbReference type="EMBL" id="BGPR01000079">
    <property type="protein sequence ID" value="GBL91441.1"/>
    <property type="molecule type" value="Genomic_DNA"/>
</dbReference>
<name>A0A4Y2BGQ4_ARAVE</name>
<organism evidence="1 2">
    <name type="scientific">Araneus ventricosus</name>
    <name type="common">Orbweaver spider</name>
    <name type="synonym">Epeira ventricosa</name>
    <dbReference type="NCBI Taxonomy" id="182803"/>
    <lineage>
        <taxon>Eukaryota</taxon>
        <taxon>Metazoa</taxon>
        <taxon>Ecdysozoa</taxon>
        <taxon>Arthropoda</taxon>
        <taxon>Chelicerata</taxon>
        <taxon>Arachnida</taxon>
        <taxon>Araneae</taxon>
        <taxon>Araneomorphae</taxon>
        <taxon>Entelegynae</taxon>
        <taxon>Araneoidea</taxon>
        <taxon>Araneidae</taxon>
        <taxon>Araneus</taxon>
    </lineage>
</organism>
<keyword evidence="2" id="KW-1185">Reference proteome</keyword>
<sequence>MKNVATFGDNRKSIVFRMRKDLRTRFSLSRGRPWGILESVVKGGMEAGDRRGESLLSSPSVNGRCCSEDDEEFYGSEALCPGGCVRTGKKYSCLWMRLEK</sequence>
<reference evidence="1 2" key="1">
    <citation type="journal article" date="2019" name="Sci. Rep.">
        <title>Orb-weaving spider Araneus ventricosus genome elucidates the spidroin gene catalogue.</title>
        <authorList>
            <person name="Kono N."/>
            <person name="Nakamura H."/>
            <person name="Ohtoshi R."/>
            <person name="Moran D.A.P."/>
            <person name="Shinohara A."/>
            <person name="Yoshida Y."/>
            <person name="Fujiwara M."/>
            <person name="Mori M."/>
            <person name="Tomita M."/>
            <person name="Arakawa K."/>
        </authorList>
    </citation>
    <scope>NUCLEOTIDE SEQUENCE [LARGE SCALE GENOMIC DNA]</scope>
</reference>
<evidence type="ECO:0000313" key="2">
    <source>
        <dbReference type="Proteomes" id="UP000499080"/>
    </source>
</evidence>
<accession>A0A4Y2BGQ4</accession>
<dbReference type="Proteomes" id="UP000499080">
    <property type="component" value="Unassembled WGS sequence"/>
</dbReference>
<evidence type="ECO:0000313" key="1">
    <source>
        <dbReference type="EMBL" id="GBL91441.1"/>
    </source>
</evidence>
<gene>
    <name evidence="1" type="ORF">AVEN_136936_1</name>
</gene>
<dbReference type="AlphaFoldDB" id="A0A4Y2BGQ4"/>
<protein>
    <submittedName>
        <fullName evidence="1">Uncharacterized protein</fullName>
    </submittedName>
</protein>